<dbReference type="Pfam" id="PF10469">
    <property type="entry name" value="AKAP7_NLS"/>
    <property type="match status" value="1"/>
</dbReference>
<gene>
    <name evidence="3" type="ORF">HMPREF1541_10551</name>
</gene>
<feature type="region of interest" description="Disordered" evidence="1">
    <location>
        <begin position="199"/>
        <end position="227"/>
    </location>
</feature>
<evidence type="ECO:0000256" key="1">
    <source>
        <dbReference type="SAM" id="MobiDB-lite"/>
    </source>
</evidence>
<protein>
    <recommendedName>
        <fullName evidence="2">A-kinase anchor protein 7-like phosphoesterase domain-containing protein</fullName>
    </recommendedName>
</protein>
<dbReference type="SUPFAM" id="SSF55144">
    <property type="entry name" value="LigT-like"/>
    <property type="match status" value="1"/>
</dbReference>
<reference evidence="3 4" key="1">
    <citation type="submission" date="2013-03" db="EMBL/GenBank/DDBJ databases">
        <title>The Genome Sequence of Phialophora europaea CBS 101466.</title>
        <authorList>
            <consortium name="The Broad Institute Genomics Platform"/>
            <person name="Cuomo C."/>
            <person name="de Hoog S."/>
            <person name="Gorbushina A."/>
            <person name="Walker B."/>
            <person name="Young S.K."/>
            <person name="Zeng Q."/>
            <person name="Gargeya S."/>
            <person name="Fitzgerald M."/>
            <person name="Haas B."/>
            <person name="Abouelleil A."/>
            <person name="Allen A.W."/>
            <person name="Alvarado L."/>
            <person name="Arachchi H.M."/>
            <person name="Berlin A.M."/>
            <person name="Chapman S.B."/>
            <person name="Gainer-Dewar J."/>
            <person name="Goldberg J."/>
            <person name="Griggs A."/>
            <person name="Gujja S."/>
            <person name="Hansen M."/>
            <person name="Howarth C."/>
            <person name="Imamovic A."/>
            <person name="Ireland A."/>
            <person name="Larimer J."/>
            <person name="McCowan C."/>
            <person name="Murphy C."/>
            <person name="Pearson M."/>
            <person name="Poon T.W."/>
            <person name="Priest M."/>
            <person name="Roberts A."/>
            <person name="Saif S."/>
            <person name="Shea T."/>
            <person name="Sisk P."/>
            <person name="Sykes S."/>
            <person name="Wortman J."/>
            <person name="Nusbaum C."/>
            <person name="Birren B."/>
        </authorList>
    </citation>
    <scope>NUCLEOTIDE SEQUENCE [LARGE SCALE GENOMIC DNA]</scope>
    <source>
        <strain evidence="3 4">CBS 101466</strain>
    </source>
</reference>
<dbReference type="STRING" id="1220924.W2S6Q7"/>
<dbReference type="HOGENOM" id="CLU_038379_1_0_1"/>
<feature type="domain" description="A-kinase anchor protein 7-like phosphoesterase" evidence="2">
    <location>
        <begin position="32"/>
        <end position="326"/>
    </location>
</feature>
<dbReference type="PANTHER" id="PTHR13360:SF1">
    <property type="entry name" value="ACTIVATING SIGNAL COINTEGRATOR 1 COMPLEX SUBUNIT 1"/>
    <property type="match status" value="1"/>
</dbReference>
<dbReference type="EMBL" id="KB822715">
    <property type="protein sequence ID" value="ETN44371.1"/>
    <property type="molecule type" value="Genomic_DNA"/>
</dbReference>
<name>W2S6Q7_CYPE1</name>
<organism evidence="3 4">
    <name type="scientific">Cyphellophora europaea (strain CBS 101466)</name>
    <name type="common">Phialophora europaea</name>
    <dbReference type="NCBI Taxonomy" id="1220924"/>
    <lineage>
        <taxon>Eukaryota</taxon>
        <taxon>Fungi</taxon>
        <taxon>Dikarya</taxon>
        <taxon>Ascomycota</taxon>
        <taxon>Pezizomycotina</taxon>
        <taxon>Eurotiomycetes</taxon>
        <taxon>Chaetothyriomycetidae</taxon>
        <taxon>Chaetothyriales</taxon>
        <taxon>Cyphellophoraceae</taxon>
        <taxon>Cyphellophora</taxon>
    </lineage>
</organism>
<proteinExistence type="predicted"/>
<dbReference type="InterPro" id="IPR009210">
    <property type="entry name" value="ASCC1"/>
</dbReference>
<dbReference type="GO" id="GO:0006355">
    <property type="term" value="P:regulation of DNA-templated transcription"/>
    <property type="evidence" value="ECO:0007669"/>
    <property type="project" value="TreeGrafter"/>
</dbReference>
<dbReference type="PANTHER" id="PTHR13360">
    <property type="entry name" value="ACTIVATING SIGNAL COINTEGRATOR 1 COMPLEX SUBUNIT 1"/>
    <property type="match status" value="1"/>
</dbReference>
<dbReference type="VEuPathDB" id="FungiDB:HMPREF1541_10551"/>
<dbReference type="GO" id="GO:0006307">
    <property type="term" value="P:DNA alkylation repair"/>
    <property type="evidence" value="ECO:0007669"/>
    <property type="project" value="InterPro"/>
</dbReference>
<dbReference type="InterPro" id="IPR019510">
    <property type="entry name" value="AKAP7-like_phosphoesterase"/>
</dbReference>
<evidence type="ECO:0000259" key="2">
    <source>
        <dbReference type="Pfam" id="PF10469"/>
    </source>
</evidence>
<dbReference type="InParanoid" id="W2S6Q7"/>
<dbReference type="Gene3D" id="3.90.1140.10">
    <property type="entry name" value="Cyclic phosphodiesterase"/>
    <property type="match status" value="1"/>
</dbReference>
<feature type="region of interest" description="Disordered" evidence="1">
    <location>
        <begin position="1"/>
        <end position="35"/>
    </location>
</feature>
<dbReference type="RefSeq" id="XP_008713444.1">
    <property type="nucleotide sequence ID" value="XM_008715222.1"/>
</dbReference>
<feature type="region of interest" description="Disordered" evidence="1">
    <location>
        <begin position="56"/>
        <end position="103"/>
    </location>
</feature>
<sequence length="391" mass="41619">MSDSSRANIAASAGSSKPGGRMNKKANGSPQPTHFLALPLVNAHALPQLSRSINHFQSVTTSPPPLKPSQLQARDRARVAETPERDSEEYRTGADGENNVAQGPGLKIIPAQAHRPAGTLHLTLGTMVLKEAADFQRALEVLKDINYAELLQQVAASVADVGSGAEVMFETTVQGSENQQGSSAAMDAGEEVASALKTLTRPVSPPPPSAAITRDITRPASPPQPRPLQVSLIGLGTFPSAKKSRVFYAAPHDSSGRLQSFAEAVQRRFIDEGVVRAEPRPLTLHATVANLKYVKVQRQWKRGGSGSGGGRQGREVDAREVIQAFGEGGSEAWPGKAYSWAEGIVIDRVRICKMGAVKSEDPVLGMEYPAIRVPVEGDAGEESELAEVKFT</sequence>
<evidence type="ECO:0000313" key="4">
    <source>
        <dbReference type="Proteomes" id="UP000030752"/>
    </source>
</evidence>
<keyword evidence="4" id="KW-1185">Reference proteome</keyword>
<dbReference type="OrthoDB" id="277832at2759"/>
<dbReference type="Proteomes" id="UP000030752">
    <property type="component" value="Unassembled WGS sequence"/>
</dbReference>
<feature type="compositionally biased region" description="Basic and acidic residues" evidence="1">
    <location>
        <begin position="73"/>
        <end position="94"/>
    </location>
</feature>
<accession>W2S6Q7</accession>
<evidence type="ECO:0000313" key="3">
    <source>
        <dbReference type="EMBL" id="ETN44371.1"/>
    </source>
</evidence>
<dbReference type="eggNOG" id="KOG2814">
    <property type="taxonomic scope" value="Eukaryota"/>
</dbReference>
<dbReference type="InterPro" id="IPR009097">
    <property type="entry name" value="Cyclic_Pdiesterase"/>
</dbReference>
<dbReference type="GeneID" id="19977890"/>
<dbReference type="AlphaFoldDB" id="W2S6Q7"/>
<dbReference type="GO" id="GO:0005634">
    <property type="term" value="C:nucleus"/>
    <property type="evidence" value="ECO:0007669"/>
    <property type="project" value="TreeGrafter"/>
</dbReference>